<dbReference type="AlphaFoldDB" id="A0A0A8Z2T7"/>
<accession>A0A0A8Z2T7</accession>
<reference evidence="1" key="2">
    <citation type="journal article" date="2015" name="Data Brief">
        <title>Shoot transcriptome of the giant reed, Arundo donax.</title>
        <authorList>
            <person name="Barrero R.A."/>
            <person name="Guerrero F.D."/>
            <person name="Moolhuijzen P."/>
            <person name="Goolsby J.A."/>
            <person name="Tidwell J."/>
            <person name="Bellgard S.E."/>
            <person name="Bellgard M.I."/>
        </authorList>
    </citation>
    <scope>NUCLEOTIDE SEQUENCE</scope>
    <source>
        <tissue evidence="1">Shoot tissue taken approximately 20 cm above the soil surface</tissue>
    </source>
</reference>
<dbReference type="EMBL" id="GBRH01265862">
    <property type="protein sequence ID" value="JAD32033.1"/>
    <property type="molecule type" value="Transcribed_RNA"/>
</dbReference>
<name>A0A0A8Z2T7_ARUDO</name>
<proteinExistence type="predicted"/>
<sequence>MRCPSNDGGNPPALAHQAPRAVAFVASRKRQRKRQRPRTETLIWLGERASERGKKNWVGARGGAGI</sequence>
<protein>
    <submittedName>
        <fullName evidence="1">Uncharacterized protein</fullName>
    </submittedName>
</protein>
<evidence type="ECO:0000313" key="1">
    <source>
        <dbReference type="EMBL" id="JAD32033.1"/>
    </source>
</evidence>
<reference evidence="1" key="1">
    <citation type="submission" date="2014-09" db="EMBL/GenBank/DDBJ databases">
        <authorList>
            <person name="Magalhaes I.L.F."/>
            <person name="Oliveira U."/>
            <person name="Santos F.R."/>
            <person name="Vidigal T.H.D.A."/>
            <person name="Brescovit A.D."/>
            <person name="Santos A.J."/>
        </authorList>
    </citation>
    <scope>NUCLEOTIDE SEQUENCE</scope>
    <source>
        <tissue evidence="1">Shoot tissue taken approximately 20 cm above the soil surface</tissue>
    </source>
</reference>
<organism evidence="1">
    <name type="scientific">Arundo donax</name>
    <name type="common">Giant reed</name>
    <name type="synonym">Donax arundinaceus</name>
    <dbReference type="NCBI Taxonomy" id="35708"/>
    <lineage>
        <taxon>Eukaryota</taxon>
        <taxon>Viridiplantae</taxon>
        <taxon>Streptophyta</taxon>
        <taxon>Embryophyta</taxon>
        <taxon>Tracheophyta</taxon>
        <taxon>Spermatophyta</taxon>
        <taxon>Magnoliopsida</taxon>
        <taxon>Liliopsida</taxon>
        <taxon>Poales</taxon>
        <taxon>Poaceae</taxon>
        <taxon>PACMAD clade</taxon>
        <taxon>Arundinoideae</taxon>
        <taxon>Arundineae</taxon>
        <taxon>Arundo</taxon>
    </lineage>
</organism>